<feature type="region of interest" description="Disordered" evidence="1">
    <location>
        <begin position="255"/>
        <end position="296"/>
    </location>
</feature>
<protein>
    <recommendedName>
        <fullName evidence="2">Zn(2)-C6 fungal-type domain-containing protein</fullName>
    </recommendedName>
</protein>
<dbReference type="SUPFAM" id="SSF57701">
    <property type="entry name" value="Zn2/Cys6 DNA-binding domain"/>
    <property type="match status" value="1"/>
</dbReference>
<proteinExistence type="predicted"/>
<evidence type="ECO:0000313" key="4">
    <source>
        <dbReference type="Proteomes" id="UP000311382"/>
    </source>
</evidence>
<dbReference type="PANTHER" id="PTHR47655">
    <property type="entry name" value="QUINIC ACID UTILIZATION ACTIVATOR"/>
    <property type="match status" value="1"/>
</dbReference>
<dbReference type="InterPro" id="IPR052783">
    <property type="entry name" value="Metabolic/Drug-Res_Regulator"/>
</dbReference>
<dbReference type="SMART" id="SM00066">
    <property type="entry name" value="GAL4"/>
    <property type="match status" value="1"/>
</dbReference>
<feature type="compositionally biased region" description="Low complexity" evidence="1">
    <location>
        <begin position="882"/>
        <end position="909"/>
    </location>
</feature>
<dbReference type="EMBL" id="SOZI01000028">
    <property type="protein sequence ID" value="TNY22261.1"/>
    <property type="molecule type" value="Genomic_DNA"/>
</dbReference>
<feature type="region of interest" description="Disordered" evidence="1">
    <location>
        <begin position="336"/>
        <end position="355"/>
    </location>
</feature>
<feature type="region of interest" description="Disordered" evidence="1">
    <location>
        <begin position="164"/>
        <end position="222"/>
    </location>
</feature>
<feature type="region of interest" description="Disordered" evidence="1">
    <location>
        <begin position="940"/>
        <end position="967"/>
    </location>
</feature>
<dbReference type="CDD" id="cd12148">
    <property type="entry name" value="fungal_TF_MHR"/>
    <property type="match status" value="1"/>
</dbReference>
<dbReference type="InterPro" id="IPR036864">
    <property type="entry name" value="Zn2-C6_fun-type_DNA-bd_sf"/>
</dbReference>
<feature type="compositionally biased region" description="Gly residues" evidence="1">
    <location>
        <begin position="850"/>
        <end position="860"/>
    </location>
</feature>
<feature type="compositionally biased region" description="Low complexity" evidence="1">
    <location>
        <begin position="953"/>
        <end position="965"/>
    </location>
</feature>
<feature type="compositionally biased region" description="Polar residues" evidence="1">
    <location>
        <begin position="865"/>
        <end position="876"/>
    </location>
</feature>
<dbReference type="AlphaFoldDB" id="A0A5C5G2V2"/>
<feature type="region of interest" description="Disordered" evidence="1">
    <location>
        <begin position="846"/>
        <end position="926"/>
    </location>
</feature>
<dbReference type="CDD" id="cd00067">
    <property type="entry name" value="GAL4"/>
    <property type="match status" value="1"/>
</dbReference>
<evidence type="ECO:0000256" key="1">
    <source>
        <dbReference type="SAM" id="MobiDB-lite"/>
    </source>
</evidence>
<reference evidence="3 4" key="1">
    <citation type="submission" date="2019-03" db="EMBL/GenBank/DDBJ databases">
        <title>Rhodosporidium diobovatum UCD-FST 08-225 genome sequencing, assembly, and annotation.</title>
        <authorList>
            <person name="Fakankun I.U."/>
            <person name="Fristensky B."/>
            <person name="Levin D.B."/>
        </authorList>
    </citation>
    <scope>NUCLEOTIDE SEQUENCE [LARGE SCALE GENOMIC DNA]</scope>
    <source>
        <strain evidence="3 4">UCD-FST 08-225</strain>
    </source>
</reference>
<dbReference type="Pfam" id="PF00172">
    <property type="entry name" value="Zn_clus"/>
    <property type="match status" value="1"/>
</dbReference>
<dbReference type="InterPro" id="IPR001138">
    <property type="entry name" value="Zn2Cys6_DnaBD"/>
</dbReference>
<feature type="compositionally biased region" description="Low complexity" evidence="1">
    <location>
        <begin position="336"/>
        <end position="351"/>
    </location>
</feature>
<dbReference type="PROSITE" id="PS50048">
    <property type="entry name" value="ZN2_CY6_FUNGAL_2"/>
    <property type="match status" value="1"/>
</dbReference>
<name>A0A5C5G2V2_9BASI</name>
<evidence type="ECO:0000313" key="3">
    <source>
        <dbReference type="EMBL" id="TNY22261.1"/>
    </source>
</evidence>
<evidence type="ECO:0000259" key="2">
    <source>
        <dbReference type="PROSITE" id="PS50048"/>
    </source>
</evidence>
<feature type="compositionally biased region" description="Low complexity" evidence="1">
    <location>
        <begin position="989"/>
        <end position="1009"/>
    </location>
</feature>
<comment type="caution">
    <text evidence="3">The sequence shown here is derived from an EMBL/GenBank/DDBJ whole genome shotgun (WGS) entry which is preliminary data.</text>
</comment>
<feature type="region of interest" description="Disordered" evidence="1">
    <location>
        <begin position="989"/>
        <end position="1015"/>
    </location>
</feature>
<dbReference type="OrthoDB" id="39175at2759"/>
<dbReference type="PROSITE" id="PS00463">
    <property type="entry name" value="ZN2_CY6_FUNGAL_1"/>
    <property type="match status" value="1"/>
</dbReference>
<keyword evidence="4" id="KW-1185">Reference proteome</keyword>
<dbReference type="Gene3D" id="4.10.240.10">
    <property type="entry name" value="Zn(2)-C6 fungal-type DNA-binding domain"/>
    <property type="match status" value="1"/>
</dbReference>
<feature type="compositionally biased region" description="Low complexity" evidence="1">
    <location>
        <begin position="164"/>
        <end position="181"/>
    </location>
</feature>
<feature type="domain" description="Zn(2)-C6 fungal-type" evidence="2">
    <location>
        <begin position="18"/>
        <end position="55"/>
    </location>
</feature>
<dbReference type="GO" id="GO:0000981">
    <property type="term" value="F:DNA-binding transcription factor activity, RNA polymerase II-specific"/>
    <property type="evidence" value="ECO:0007669"/>
    <property type="project" value="InterPro"/>
</dbReference>
<dbReference type="STRING" id="5288.A0A5C5G2V2"/>
<organism evidence="3 4">
    <name type="scientific">Rhodotorula diobovata</name>
    <dbReference type="NCBI Taxonomy" id="5288"/>
    <lineage>
        <taxon>Eukaryota</taxon>
        <taxon>Fungi</taxon>
        <taxon>Dikarya</taxon>
        <taxon>Basidiomycota</taxon>
        <taxon>Pucciniomycotina</taxon>
        <taxon>Microbotryomycetes</taxon>
        <taxon>Sporidiobolales</taxon>
        <taxon>Sporidiobolaceae</taxon>
        <taxon>Rhodotorula</taxon>
    </lineage>
</organism>
<feature type="region of interest" description="Disordered" evidence="1">
    <location>
        <begin position="789"/>
        <end position="821"/>
    </location>
</feature>
<feature type="compositionally biased region" description="Gly residues" evidence="1">
    <location>
        <begin position="789"/>
        <end position="805"/>
    </location>
</feature>
<gene>
    <name evidence="3" type="ORF">DMC30DRAFT_415264</name>
</gene>
<dbReference type="GO" id="GO:0008270">
    <property type="term" value="F:zinc ion binding"/>
    <property type="evidence" value="ECO:0007669"/>
    <property type="project" value="InterPro"/>
</dbReference>
<accession>A0A5C5G2V2</accession>
<feature type="region of interest" description="Disordered" evidence="1">
    <location>
        <begin position="105"/>
        <end position="130"/>
    </location>
</feature>
<sequence>MADSGDDHPQKKRRVTRACDQCRRRRIKCEAYPRAQLDAPCVICTEAGNATQCTFSRPAKKRGPQAGKAKSLEDRCAAFERLVGYLLPIVPSLEAHVEAFAAASGAPASGVSPSPDGPTPSSSSTSLTSSDALQAAYTASRIPDLMDSVLPPLVPAREAAKLASKRGAGAARANSSSGADAQSAHPLKKDEEPPHPHPHPPPFFGVPPGGFAPSLSDPHAFGPGTAALPFPAAGTGTGAGAGPLALQALADAAVPDFDPRPHAHAHAHAEGGQGGGAGKGRAAAEEGAPFTVPDLPSEGTRNALLDLYFSHVGQTCLPMLDKSRFLRWSAHLPPRGGSAGGASSSSTAPAAQQPPPALALPPALYLSVFALSASYLPPSSPLAHSTHPPHVWARAARAHLLRDVLLLGDGGGEGVTLETCQAAVFPAAALLRLKTVHSVLVVHALASLRVGRAPLAAPEDWDVPPLPRDEVENWDLWRADKGTGELWDDNALLTFSRLSQLCHIALAVLRHDVCPLRRRGGDGEGLAAREHARMELVAALRAWEDALEEDLRLGLGRAGAGAGAGTSTGTGEGADRVAQRARWTVEMQMLAAALYLKLRPHPSFASVAPDPVPHALGLVTHVLSRFRTSFTLLRSLPTLDATLHLVSRALFDQADYAPHHHDAVLRAYDEMGRVWPTARSSWVELATKVDEHKRELGLLRGIHPTTSSHPTSFSAPAPAPVPAPAPAPIAEPFQAFLGFSHALGPQRADAQTVLDFGSWDQTDLLVSLGLVMDPAGAATGAAGAFAQGGGGGGGGAETGPGGGAGAWQPLEGWGDPNAGAGAAAAAAAGPIPLQLPIEGVFGGTFPHAQTGGGGGVGGTGMDIHMSTSGSSGTSAYFASPLHPHQAPEQQQQQQPHAMAISPPSSSSASQPPPPPPGPGPAPTPAHAHVPALAAAQALSSLPGAPSPFPSAAPSPAAGGSFAQAPEAAADGMGTDLLTRWLDRGSLGFAAAAPAGGPAATATGTAADGVAAGGSA</sequence>
<dbReference type="Proteomes" id="UP000311382">
    <property type="component" value="Unassembled WGS sequence"/>
</dbReference>
<feature type="compositionally biased region" description="Pro residues" evidence="1">
    <location>
        <begin position="910"/>
        <end position="923"/>
    </location>
</feature>